<dbReference type="EMBL" id="JAPXFL010000087">
    <property type="protein sequence ID" value="KAK9496369.1"/>
    <property type="molecule type" value="Genomic_DNA"/>
</dbReference>
<dbReference type="PANTHER" id="PTHR31432:SF0">
    <property type="entry name" value="INTRAFLAGELLAR TRANSPORT PROTEIN 74 HOMOLOG"/>
    <property type="match status" value="1"/>
</dbReference>
<keyword evidence="2" id="KW-1185">Reference proteome</keyword>
<dbReference type="Proteomes" id="UP001461498">
    <property type="component" value="Unassembled WGS sequence"/>
</dbReference>
<reference evidence="1 2" key="1">
    <citation type="submission" date="2022-12" db="EMBL/GenBank/DDBJ databases">
        <title>Chromosome-level genome assembly of true bugs.</title>
        <authorList>
            <person name="Ma L."/>
            <person name="Li H."/>
        </authorList>
    </citation>
    <scope>NUCLEOTIDE SEQUENCE [LARGE SCALE GENOMIC DNA]</scope>
    <source>
        <strain evidence="1">Lab_2022b</strain>
    </source>
</reference>
<gene>
    <name evidence="1" type="ORF">O3M35_013320</name>
</gene>
<dbReference type="GO" id="GO:0005929">
    <property type="term" value="C:cilium"/>
    <property type="evidence" value="ECO:0007669"/>
    <property type="project" value="TreeGrafter"/>
</dbReference>
<dbReference type="InterPro" id="IPR029602">
    <property type="entry name" value="IFT74"/>
</dbReference>
<accession>A0AAW1CED6</accession>
<dbReference type="PANTHER" id="PTHR31432">
    <property type="entry name" value="INTRAFLAGELLAR TRANSPORT PROTEIN 74 HOMOLOG"/>
    <property type="match status" value="1"/>
</dbReference>
<protein>
    <submittedName>
        <fullName evidence="1">Uncharacterized protein</fullName>
    </submittedName>
</protein>
<name>A0AAW1CED6_9HEMI</name>
<evidence type="ECO:0000313" key="1">
    <source>
        <dbReference type="EMBL" id="KAK9496369.1"/>
    </source>
</evidence>
<dbReference type="GO" id="GO:0035735">
    <property type="term" value="P:intraciliary transport involved in cilium assembly"/>
    <property type="evidence" value="ECO:0007669"/>
    <property type="project" value="TreeGrafter"/>
</dbReference>
<proteinExistence type="predicted"/>
<dbReference type="GO" id="GO:0048487">
    <property type="term" value="F:beta-tubulin binding"/>
    <property type="evidence" value="ECO:0007669"/>
    <property type="project" value="InterPro"/>
</dbReference>
<dbReference type="GO" id="GO:0030992">
    <property type="term" value="C:intraciliary transport particle B"/>
    <property type="evidence" value="ECO:0007669"/>
    <property type="project" value="InterPro"/>
</dbReference>
<sequence length="133" mass="15170">MEKISDAQGNIASLLTRISQALELQRQMPAENSPNALRALNSEVDARRDQIRDLDGLKSNVEKLRLDLMSQKVHLARVRDGGKAQLGRLSSLYEEDRKKLQENTIHSSLASQEQKLRALWQSTFTLEDFVRLK</sequence>
<organism evidence="1 2">
    <name type="scientific">Rhynocoris fuscipes</name>
    <dbReference type="NCBI Taxonomy" id="488301"/>
    <lineage>
        <taxon>Eukaryota</taxon>
        <taxon>Metazoa</taxon>
        <taxon>Ecdysozoa</taxon>
        <taxon>Arthropoda</taxon>
        <taxon>Hexapoda</taxon>
        <taxon>Insecta</taxon>
        <taxon>Pterygota</taxon>
        <taxon>Neoptera</taxon>
        <taxon>Paraneoptera</taxon>
        <taxon>Hemiptera</taxon>
        <taxon>Heteroptera</taxon>
        <taxon>Panheteroptera</taxon>
        <taxon>Cimicomorpha</taxon>
        <taxon>Reduviidae</taxon>
        <taxon>Harpactorinae</taxon>
        <taxon>Harpactorini</taxon>
        <taxon>Rhynocoris</taxon>
    </lineage>
</organism>
<comment type="caution">
    <text evidence="1">The sequence shown here is derived from an EMBL/GenBank/DDBJ whole genome shotgun (WGS) entry which is preliminary data.</text>
</comment>
<dbReference type="AlphaFoldDB" id="A0AAW1CED6"/>
<evidence type="ECO:0000313" key="2">
    <source>
        <dbReference type="Proteomes" id="UP001461498"/>
    </source>
</evidence>